<feature type="transmembrane region" description="Helical" evidence="2">
    <location>
        <begin position="244"/>
        <end position="264"/>
    </location>
</feature>
<dbReference type="Pfam" id="PF07686">
    <property type="entry name" value="V-set"/>
    <property type="match status" value="1"/>
</dbReference>
<dbReference type="SMART" id="SM00409">
    <property type="entry name" value="IG"/>
    <property type="match status" value="2"/>
</dbReference>
<dbReference type="Proteomes" id="UP000265000">
    <property type="component" value="Unplaced"/>
</dbReference>
<feature type="domain" description="Ig-like" evidence="4">
    <location>
        <begin position="20"/>
        <end position="121"/>
    </location>
</feature>
<dbReference type="Pfam" id="PF13927">
    <property type="entry name" value="Ig_3"/>
    <property type="match status" value="1"/>
</dbReference>
<dbReference type="InterPro" id="IPR013106">
    <property type="entry name" value="Ig_V-set"/>
</dbReference>
<name>A0A3Q2TB81_FUNHE</name>
<keyword evidence="2" id="KW-0472">Membrane</keyword>
<dbReference type="InterPro" id="IPR036179">
    <property type="entry name" value="Ig-like_dom_sf"/>
</dbReference>
<feature type="compositionally biased region" description="Polar residues" evidence="1">
    <location>
        <begin position="310"/>
        <end position="321"/>
    </location>
</feature>
<feature type="domain" description="Ig-like" evidence="4">
    <location>
        <begin position="131"/>
        <end position="231"/>
    </location>
</feature>
<feature type="chain" id="PRO_5018577966" evidence="3">
    <location>
        <begin position="25"/>
        <end position="474"/>
    </location>
</feature>
<dbReference type="GO" id="GO:0005886">
    <property type="term" value="C:plasma membrane"/>
    <property type="evidence" value="ECO:0007669"/>
    <property type="project" value="InterPro"/>
</dbReference>
<dbReference type="InterPro" id="IPR013783">
    <property type="entry name" value="Ig-like_fold"/>
</dbReference>
<dbReference type="SUPFAM" id="SSF48726">
    <property type="entry name" value="Immunoglobulin"/>
    <property type="match status" value="2"/>
</dbReference>
<protein>
    <submittedName>
        <fullName evidence="5">Cell surface A33 antigen</fullName>
    </submittedName>
</protein>
<feature type="signal peptide" evidence="3">
    <location>
        <begin position="1"/>
        <end position="24"/>
    </location>
</feature>
<dbReference type="GeneID" id="105927505"/>
<dbReference type="InterPro" id="IPR007110">
    <property type="entry name" value="Ig-like_dom"/>
</dbReference>
<dbReference type="GeneTree" id="ENSGT00940000160248"/>
<dbReference type="STRING" id="8078.ENSFHEP00000012555"/>
<keyword evidence="2" id="KW-0812">Transmembrane</keyword>
<dbReference type="Gene3D" id="2.60.40.10">
    <property type="entry name" value="Immunoglobulins"/>
    <property type="match status" value="2"/>
</dbReference>
<evidence type="ECO:0000313" key="5">
    <source>
        <dbReference type="Ensembl" id="ENSFHEP00000012555.1"/>
    </source>
</evidence>
<accession>A0A3Q2TB81</accession>
<keyword evidence="6" id="KW-1185">Reference proteome</keyword>
<proteinExistence type="predicted"/>
<dbReference type="Ensembl" id="ENSFHET00000019852.1">
    <property type="protein sequence ID" value="ENSFHEP00000012555.1"/>
    <property type="gene ID" value="ENSFHEG00000014050.1"/>
</dbReference>
<reference evidence="5" key="2">
    <citation type="submission" date="2025-09" db="UniProtKB">
        <authorList>
            <consortium name="Ensembl"/>
        </authorList>
    </citation>
    <scope>IDENTIFICATION</scope>
</reference>
<feature type="compositionally biased region" description="Basic and acidic residues" evidence="1">
    <location>
        <begin position="358"/>
        <end position="455"/>
    </location>
</feature>
<evidence type="ECO:0000256" key="2">
    <source>
        <dbReference type="SAM" id="Phobius"/>
    </source>
</evidence>
<keyword evidence="2" id="KW-1133">Transmembrane helix</keyword>
<sequence>MTTRRHFGWRRLILIFAVFPCCWSVQVSIQQKEYKVAKGDDVTLICSFVPARPIQNNFILAWDVVGAPSKAVASFFLNSPVDIAPSYEGRASLEVDIARGTGTLHLKALTMEDSRHYQCSVRIPGDDEGTPIASTSVLVLEPPSKPVCTLQGQAEYFNDVTLTCKSEEGSPAPVYQWTSYSVENIPRQFPPKTTQKDGVLSLFNITRETSGFFICISKNDIGSANCNFTLAVVPASMSLGSTGIIIGAVAAGLLVLGILIFCCCRRKSKNEAYDEGSHGDKVFYDKDGSEVGEPYLDDKSNTEKKPPSQYEDNNIAPQSKDTLGGVGKKFDDDQHSYNSGRERRDGKGSDTESQPYLGDRKDYYRGSRDHLDNQRVHYGSRDRLDDQPVHYGSRDRLDDQPDRYGSRDRLDDQRDRSYGSRDRLDERRDRHGSRDRLDDQRVRYGSRDRLDDHRDQYGVAEDIYRGSRDRIDYS</sequence>
<organism evidence="5 6">
    <name type="scientific">Fundulus heteroclitus</name>
    <name type="common">Killifish</name>
    <name type="synonym">Mummichog</name>
    <dbReference type="NCBI Taxonomy" id="8078"/>
    <lineage>
        <taxon>Eukaryota</taxon>
        <taxon>Metazoa</taxon>
        <taxon>Chordata</taxon>
        <taxon>Craniata</taxon>
        <taxon>Vertebrata</taxon>
        <taxon>Euteleostomi</taxon>
        <taxon>Actinopterygii</taxon>
        <taxon>Neopterygii</taxon>
        <taxon>Teleostei</taxon>
        <taxon>Neoteleostei</taxon>
        <taxon>Acanthomorphata</taxon>
        <taxon>Ovalentaria</taxon>
        <taxon>Atherinomorphae</taxon>
        <taxon>Cyprinodontiformes</taxon>
        <taxon>Fundulidae</taxon>
        <taxon>Fundulus</taxon>
    </lineage>
</organism>
<evidence type="ECO:0000259" key="4">
    <source>
        <dbReference type="PROSITE" id="PS50835"/>
    </source>
</evidence>
<dbReference type="PROSITE" id="PS50835">
    <property type="entry name" value="IG_LIKE"/>
    <property type="match status" value="2"/>
</dbReference>
<dbReference type="PANTHER" id="PTHR44969">
    <property type="entry name" value="CELL SURFACE A33 ANTIGEN"/>
    <property type="match status" value="1"/>
</dbReference>
<evidence type="ECO:0000313" key="6">
    <source>
        <dbReference type="Proteomes" id="UP000265000"/>
    </source>
</evidence>
<dbReference type="PANTHER" id="PTHR44969:SF1">
    <property type="entry name" value="CELL SURFACE A33 ANTIGEN"/>
    <property type="match status" value="1"/>
</dbReference>
<feature type="compositionally biased region" description="Basic and acidic residues" evidence="1">
    <location>
        <begin position="328"/>
        <end position="350"/>
    </location>
</feature>
<feature type="region of interest" description="Disordered" evidence="1">
    <location>
        <begin position="293"/>
        <end position="455"/>
    </location>
</feature>
<dbReference type="InterPro" id="IPR042474">
    <property type="entry name" value="A33"/>
</dbReference>
<dbReference type="InterPro" id="IPR003599">
    <property type="entry name" value="Ig_sub"/>
</dbReference>
<reference evidence="5" key="1">
    <citation type="submission" date="2025-08" db="UniProtKB">
        <authorList>
            <consortium name="Ensembl"/>
        </authorList>
    </citation>
    <scope>IDENTIFICATION</scope>
</reference>
<evidence type="ECO:0000256" key="1">
    <source>
        <dbReference type="SAM" id="MobiDB-lite"/>
    </source>
</evidence>
<keyword evidence="3" id="KW-0732">Signal</keyword>
<dbReference type="OrthoDB" id="8825892at2759"/>
<feature type="compositionally biased region" description="Basic and acidic residues" evidence="1">
    <location>
        <begin position="296"/>
        <end position="306"/>
    </location>
</feature>
<dbReference type="AlphaFoldDB" id="A0A3Q2TB81"/>
<evidence type="ECO:0000256" key="3">
    <source>
        <dbReference type="SAM" id="SignalP"/>
    </source>
</evidence>